<feature type="transmembrane region" description="Helical" evidence="1">
    <location>
        <begin position="32"/>
        <end position="53"/>
    </location>
</feature>
<evidence type="ECO:0000313" key="4">
    <source>
        <dbReference type="Proteomes" id="UP000254785"/>
    </source>
</evidence>
<reference evidence="3 4" key="1">
    <citation type="submission" date="2018-06" db="EMBL/GenBank/DDBJ databases">
        <authorList>
            <consortium name="Pathogen Informatics"/>
            <person name="Doyle S."/>
        </authorList>
    </citation>
    <scope>NUCLEOTIDE SEQUENCE [LARGE SCALE GENOMIC DNA]</scope>
    <source>
        <strain evidence="3 4">NCTC9117</strain>
    </source>
</reference>
<dbReference type="Proteomes" id="UP000254785">
    <property type="component" value="Unassembled WGS sequence"/>
</dbReference>
<name>A0A376YC94_ECOLX</name>
<evidence type="ECO:0000313" key="3">
    <source>
        <dbReference type="EMBL" id="STJ82123.1"/>
    </source>
</evidence>
<gene>
    <name evidence="3" type="primary">amtB_3</name>
    <name evidence="3" type="ORF">NCTC9117_04721</name>
</gene>
<keyword evidence="2" id="KW-0732">Signal</keyword>
<proteinExistence type="predicted"/>
<evidence type="ECO:0000256" key="2">
    <source>
        <dbReference type="SAM" id="SignalP"/>
    </source>
</evidence>
<dbReference type="EMBL" id="UGDC01000003">
    <property type="protein sequence ID" value="STJ82123.1"/>
    <property type="molecule type" value="Genomic_DNA"/>
</dbReference>
<feature type="signal peptide" evidence="2">
    <location>
        <begin position="1"/>
        <end position="22"/>
    </location>
</feature>
<keyword evidence="1" id="KW-0472">Membrane</keyword>
<evidence type="ECO:0000256" key="1">
    <source>
        <dbReference type="SAM" id="Phobius"/>
    </source>
</evidence>
<organism evidence="3 4">
    <name type="scientific">Escherichia coli</name>
    <dbReference type="NCBI Taxonomy" id="562"/>
    <lineage>
        <taxon>Bacteria</taxon>
        <taxon>Pseudomonadati</taxon>
        <taxon>Pseudomonadota</taxon>
        <taxon>Gammaproteobacteria</taxon>
        <taxon>Enterobacterales</taxon>
        <taxon>Enterobacteriaceae</taxon>
        <taxon>Escherichia</taxon>
    </lineage>
</organism>
<dbReference type="AlphaFoldDB" id="A0A376YC94"/>
<feature type="chain" id="PRO_5016647523" evidence="2">
    <location>
        <begin position="23"/>
        <end position="56"/>
    </location>
</feature>
<protein>
    <submittedName>
        <fullName evidence="3">Ammonia channel (Ammonia transporter)</fullName>
    </submittedName>
</protein>
<accession>A0A376YC94</accession>
<keyword evidence="1" id="KW-0812">Transmembrane</keyword>
<sequence>MKIATIKTGLASLAMLPGLVMAAPAVADKADNAFMMICTALVLFMTIPGLPCFTVG</sequence>
<dbReference type="SUPFAM" id="SSF111352">
    <property type="entry name" value="Ammonium transporter"/>
    <property type="match status" value="1"/>
</dbReference>
<keyword evidence="1" id="KW-1133">Transmembrane helix</keyword>